<proteinExistence type="predicted"/>
<dbReference type="Gene3D" id="3.80.10.10">
    <property type="entry name" value="Ribonuclease Inhibitor"/>
    <property type="match status" value="1"/>
</dbReference>
<reference evidence="2 3" key="1">
    <citation type="submission" date="2012-10" db="EMBL/GenBank/DDBJ databases">
        <authorList>
            <person name="Zafar N."/>
            <person name="Inman J."/>
            <person name="Hall N."/>
            <person name="Lorenzi H."/>
            <person name="Caler E."/>
        </authorList>
    </citation>
    <scope>NUCLEOTIDE SEQUENCE [LARGE SCALE GENOMIC DNA]</scope>
    <source>
        <strain evidence="2 3">IP1</strain>
    </source>
</reference>
<dbReference type="Proteomes" id="UP000014680">
    <property type="component" value="Unassembled WGS sequence"/>
</dbReference>
<dbReference type="GeneID" id="14883589"/>
<keyword evidence="3" id="KW-1185">Reference proteome</keyword>
<evidence type="ECO:0000313" key="2">
    <source>
        <dbReference type="EMBL" id="ELP84547.1"/>
    </source>
</evidence>
<sequence>MPRKSKKDVTTTNEDTPSKKKEVGKKTTIKQKVKVETKTENKLPKEKNTVTYIGSVLLGLSELQLVVPYLQNVKYAKRFLRVSKKAQQALMLLRKNVIYPTELLEVYPVPQKKFSVSDFCNTTFIESPFWQAEFVKAFTLIPEVTILEIPYSLLFTFRVPESVQEIHVTDSPQKYTDKVTNNFKLFANKITSFCATNVSELMCYKNVERFSHVNFAYYKLITPTNFPKLKYVQFDVNKYTLTEKVVRAFTQVISEFNSLKVVIVSNDHENYNGTYHLFDKRNVTLCVRNFTLQMMNTKDLILLDTKNFKVEDFHSKNTRQLICNYFDKYMPFNIVMTSGRNVYDASVRRIDLSKYPFYGCCQLNNIYGYSFDIPQNVDEIVMKDSVSLMNLEKSNIKKLTVPVNYNIPLVLPKTLKGLQFPTDVVNTVENLGEIQFEDLGIDVVRKLSVLPDSLTSLKIRITSYSPSLVGLTNLKEFRRCGQNKRDRFEFPESLTELHMVNFNGDYSDGYDSTIKKLVLINSKIPPKSDNIKTLMVRWFYIIHNDINLNQFVRTKELHLNLVGEEVQIAFPLNLRKLFLTNAKITNINLELCTKLVEICFDTVFYESLHLPKSLKFIKMTNVPIYEDMFDVFYNLKNLQVAFLPDVTEFPRGCLVPCTLSGSYPSRDPYRAEEEIFRRGIFSIFSLTP</sequence>
<dbReference type="VEuPathDB" id="AmoebaDB:EIN_170820"/>
<accession>A0A0A1TVQ6</accession>
<dbReference type="RefSeq" id="XP_004183893.1">
    <property type="nucleotide sequence ID" value="XM_004183845.1"/>
</dbReference>
<feature type="compositionally biased region" description="Basic and acidic residues" evidence="1">
    <location>
        <begin position="16"/>
        <end position="25"/>
    </location>
</feature>
<dbReference type="KEGG" id="eiv:EIN_170820"/>
<name>A0A0A1TVQ6_ENTIV</name>
<evidence type="ECO:0000313" key="3">
    <source>
        <dbReference type="Proteomes" id="UP000014680"/>
    </source>
</evidence>
<gene>
    <name evidence="2" type="ORF">EIN_170820</name>
</gene>
<dbReference type="EMBL" id="KB207112">
    <property type="protein sequence ID" value="ELP84547.1"/>
    <property type="molecule type" value="Genomic_DNA"/>
</dbReference>
<organism evidence="2 3">
    <name type="scientific">Entamoeba invadens IP1</name>
    <dbReference type="NCBI Taxonomy" id="370355"/>
    <lineage>
        <taxon>Eukaryota</taxon>
        <taxon>Amoebozoa</taxon>
        <taxon>Evosea</taxon>
        <taxon>Archamoebae</taxon>
        <taxon>Mastigamoebida</taxon>
        <taxon>Entamoebidae</taxon>
        <taxon>Entamoeba</taxon>
    </lineage>
</organism>
<dbReference type="AlphaFoldDB" id="A0A0A1TVQ6"/>
<feature type="region of interest" description="Disordered" evidence="1">
    <location>
        <begin position="1"/>
        <end position="29"/>
    </location>
</feature>
<evidence type="ECO:0000256" key="1">
    <source>
        <dbReference type="SAM" id="MobiDB-lite"/>
    </source>
</evidence>
<protein>
    <submittedName>
        <fullName evidence="2">Uncharacterized protein</fullName>
    </submittedName>
</protein>
<dbReference type="InterPro" id="IPR032675">
    <property type="entry name" value="LRR_dom_sf"/>
</dbReference>